<dbReference type="PROSITE" id="PS50887">
    <property type="entry name" value="GGDEF"/>
    <property type="match status" value="1"/>
</dbReference>
<feature type="modified residue" description="4-aspartylphosphate" evidence="3">
    <location>
        <position position="55"/>
    </location>
</feature>
<feature type="domain" description="Response regulatory" evidence="4">
    <location>
        <begin position="6"/>
        <end position="122"/>
    </location>
</feature>
<dbReference type="EC" id="2.7.7.65" evidence="1"/>
<keyword evidence="7" id="KW-1185">Reference proteome</keyword>
<dbReference type="Proteomes" id="UP000199053">
    <property type="component" value="Unassembled WGS sequence"/>
</dbReference>
<proteinExistence type="predicted"/>
<dbReference type="OrthoDB" id="9778432at2"/>
<gene>
    <name evidence="6" type="ORF">SAMN05660337_3160</name>
</gene>
<keyword evidence="3" id="KW-0597">Phosphoprotein</keyword>
<dbReference type="FunFam" id="3.30.70.270:FF:000001">
    <property type="entry name" value="Diguanylate cyclase domain protein"/>
    <property type="match status" value="1"/>
</dbReference>
<name>A0A1G9KP18_9BACT</name>
<accession>A0A1G9KP18</accession>
<dbReference type="SMART" id="SM00267">
    <property type="entry name" value="GGDEF"/>
    <property type="match status" value="1"/>
</dbReference>
<dbReference type="CDD" id="cd01949">
    <property type="entry name" value="GGDEF"/>
    <property type="match status" value="1"/>
</dbReference>
<dbReference type="GO" id="GO:1902201">
    <property type="term" value="P:negative regulation of bacterial-type flagellum-dependent cell motility"/>
    <property type="evidence" value="ECO:0007669"/>
    <property type="project" value="TreeGrafter"/>
</dbReference>
<evidence type="ECO:0000313" key="7">
    <source>
        <dbReference type="Proteomes" id="UP000199053"/>
    </source>
</evidence>
<dbReference type="GO" id="GO:0005886">
    <property type="term" value="C:plasma membrane"/>
    <property type="evidence" value="ECO:0007669"/>
    <property type="project" value="TreeGrafter"/>
</dbReference>
<dbReference type="NCBIfam" id="TIGR00254">
    <property type="entry name" value="GGDEF"/>
    <property type="match status" value="1"/>
</dbReference>
<reference evidence="7" key="1">
    <citation type="submission" date="2016-10" db="EMBL/GenBank/DDBJ databases">
        <authorList>
            <person name="Varghese N."/>
            <person name="Submissions S."/>
        </authorList>
    </citation>
    <scope>NUCLEOTIDE SEQUENCE [LARGE SCALE GENOMIC DNA]</scope>
    <source>
        <strain evidence="7">DSM 16995</strain>
    </source>
</reference>
<dbReference type="PANTHER" id="PTHR45138:SF9">
    <property type="entry name" value="DIGUANYLATE CYCLASE DGCM-RELATED"/>
    <property type="match status" value="1"/>
</dbReference>
<dbReference type="GO" id="GO:0000160">
    <property type="term" value="P:phosphorelay signal transduction system"/>
    <property type="evidence" value="ECO:0007669"/>
    <property type="project" value="InterPro"/>
</dbReference>
<dbReference type="Pfam" id="PF00990">
    <property type="entry name" value="GGDEF"/>
    <property type="match status" value="1"/>
</dbReference>
<dbReference type="GO" id="GO:0052621">
    <property type="term" value="F:diguanylate cyclase activity"/>
    <property type="evidence" value="ECO:0007669"/>
    <property type="project" value="UniProtKB-EC"/>
</dbReference>
<dbReference type="SUPFAM" id="SSF55073">
    <property type="entry name" value="Nucleotide cyclase"/>
    <property type="match status" value="1"/>
</dbReference>
<dbReference type="GO" id="GO:0043709">
    <property type="term" value="P:cell adhesion involved in single-species biofilm formation"/>
    <property type="evidence" value="ECO:0007669"/>
    <property type="project" value="TreeGrafter"/>
</dbReference>
<dbReference type="InterPro" id="IPR029787">
    <property type="entry name" value="Nucleotide_cyclase"/>
</dbReference>
<dbReference type="PROSITE" id="PS50110">
    <property type="entry name" value="RESPONSE_REGULATORY"/>
    <property type="match status" value="1"/>
</dbReference>
<dbReference type="InterPro" id="IPR043128">
    <property type="entry name" value="Rev_trsase/Diguanyl_cyclase"/>
</dbReference>
<dbReference type="SMART" id="SM00448">
    <property type="entry name" value="REC"/>
    <property type="match status" value="1"/>
</dbReference>
<dbReference type="PANTHER" id="PTHR45138">
    <property type="entry name" value="REGULATORY COMPONENTS OF SENSORY TRANSDUCTION SYSTEM"/>
    <property type="match status" value="1"/>
</dbReference>
<dbReference type="InterPro" id="IPR001789">
    <property type="entry name" value="Sig_transdc_resp-reg_receiver"/>
</dbReference>
<evidence type="ECO:0000256" key="1">
    <source>
        <dbReference type="ARBA" id="ARBA00012528"/>
    </source>
</evidence>
<dbReference type="EMBL" id="FNGA01000005">
    <property type="protein sequence ID" value="SDL51326.1"/>
    <property type="molecule type" value="Genomic_DNA"/>
</dbReference>
<dbReference type="InterPro" id="IPR050469">
    <property type="entry name" value="Diguanylate_Cyclase"/>
</dbReference>
<evidence type="ECO:0000313" key="6">
    <source>
        <dbReference type="EMBL" id="SDL51326.1"/>
    </source>
</evidence>
<feature type="domain" description="GGDEF" evidence="5">
    <location>
        <begin position="165"/>
        <end position="302"/>
    </location>
</feature>
<protein>
    <recommendedName>
        <fullName evidence="1">diguanylate cyclase</fullName>
        <ecNumber evidence="1">2.7.7.65</ecNumber>
    </recommendedName>
</protein>
<evidence type="ECO:0000256" key="2">
    <source>
        <dbReference type="ARBA" id="ARBA00034247"/>
    </source>
</evidence>
<organism evidence="6 7">
    <name type="scientific">Maridesulfovibrio ferrireducens</name>
    <dbReference type="NCBI Taxonomy" id="246191"/>
    <lineage>
        <taxon>Bacteria</taxon>
        <taxon>Pseudomonadati</taxon>
        <taxon>Thermodesulfobacteriota</taxon>
        <taxon>Desulfovibrionia</taxon>
        <taxon>Desulfovibrionales</taxon>
        <taxon>Desulfovibrionaceae</taxon>
        <taxon>Maridesulfovibrio</taxon>
    </lineage>
</organism>
<dbReference type="SUPFAM" id="SSF52172">
    <property type="entry name" value="CheY-like"/>
    <property type="match status" value="1"/>
</dbReference>
<comment type="catalytic activity">
    <reaction evidence="2">
        <text>2 GTP = 3',3'-c-di-GMP + 2 diphosphate</text>
        <dbReference type="Rhea" id="RHEA:24898"/>
        <dbReference type="ChEBI" id="CHEBI:33019"/>
        <dbReference type="ChEBI" id="CHEBI:37565"/>
        <dbReference type="ChEBI" id="CHEBI:58805"/>
        <dbReference type="EC" id="2.7.7.65"/>
    </reaction>
</comment>
<dbReference type="Gene3D" id="3.30.70.270">
    <property type="match status" value="1"/>
</dbReference>
<evidence type="ECO:0000256" key="3">
    <source>
        <dbReference type="PROSITE-ProRule" id="PRU00169"/>
    </source>
</evidence>
<dbReference type="AlphaFoldDB" id="A0A1G9KP18"/>
<dbReference type="InterPro" id="IPR000160">
    <property type="entry name" value="GGDEF_dom"/>
</dbReference>
<dbReference type="STRING" id="246191.SAMN05660337_3160"/>
<dbReference type="RefSeq" id="WP_092162819.1">
    <property type="nucleotide sequence ID" value="NZ_FNGA01000005.1"/>
</dbReference>
<evidence type="ECO:0000259" key="5">
    <source>
        <dbReference type="PROSITE" id="PS50887"/>
    </source>
</evidence>
<sequence>MDEKSKILVVDDERLNLNVLADLLRQDYKVILAKNANQALDRINAEFPPDLILLDVVMPEMDGYALLHKIKEQELSKNIPVIFITALDSKQDEARGLEMGAVDYIHKPFHPSIVKARIKNHLIISRQRKLLEGLANLDGLTEMPNRRSFEIAVEKEWRRCLRSGDVISLAMLDVDCFKQYNDNYGHAAGDEALRNVANVLTREIKRPADLAARFGGEEFVILLPETDAEGAKFKAEKVRAAVEALQVVHGFSSAGQFLTVSIGGVTVSPSMSSKPLDMTVGADSMLYEAKRRGRNMVLWTDLS</sequence>
<evidence type="ECO:0000259" key="4">
    <source>
        <dbReference type="PROSITE" id="PS50110"/>
    </source>
</evidence>
<dbReference type="Gene3D" id="3.40.50.2300">
    <property type="match status" value="1"/>
</dbReference>
<dbReference type="InterPro" id="IPR011006">
    <property type="entry name" value="CheY-like_superfamily"/>
</dbReference>
<dbReference type="Pfam" id="PF00072">
    <property type="entry name" value="Response_reg"/>
    <property type="match status" value="1"/>
</dbReference>